<accession>A0A915D3H9</accession>
<keyword evidence="1" id="KW-1185">Reference proteome</keyword>
<organism evidence="1 2">
    <name type="scientific">Ditylenchus dipsaci</name>
    <dbReference type="NCBI Taxonomy" id="166011"/>
    <lineage>
        <taxon>Eukaryota</taxon>
        <taxon>Metazoa</taxon>
        <taxon>Ecdysozoa</taxon>
        <taxon>Nematoda</taxon>
        <taxon>Chromadorea</taxon>
        <taxon>Rhabditida</taxon>
        <taxon>Tylenchina</taxon>
        <taxon>Tylenchomorpha</taxon>
        <taxon>Sphaerularioidea</taxon>
        <taxon>Anguinidae</taxon>
        <taxon>Anguininae</taxon>
        <taxon>Ditylenchus</taxon>
    </lineage>
</organism>
<dbReference type="Proteomes" id="UP000887574">
    <property type="component" value="Unplaced"/>
</dbReference>
<name>A0A915D3H9_9BILA</name>
<proteinExistence type="predicted"/>
<protein>
    <submittedName>
        <fullName evidence="2">Cysteine synthase</fullName>
    </submittedName>
</protein>
<evidence type="ECO:0000313" key="2">
    <source>
        <dbReference type="WBParaSite" id="jg14994"/>
    </source>
</evidence>
<evidence type="ECO:0000313" key="1">
    <source>
        <dbReference type="Proteomes" id="UP000887574"/>
    </source>
</evidence>
<sequence length="112" mass="12320">MHVLKALGIEGGTSTGMNFLAVLSLVAKQPPAVPNQRVRVISLLSASSELYIDTYFNKTWVDDGFKNLGGWAVLTCWRKVIERSYRTGTNPLSVGADKCMPDSTVIKFENIN</sequence>
<reference evidence="2" key="1">
    <citation type="submission" date="2022-11" db="UniProtKB">
        <authorList>
            <consortium name="WormBaseParasite"/>
        </authorList>
    </citation>
    <scope>IDENTIFICATION</scope>
</reference>
<dbReference type="WBParaSite" id="jg14994">
    <property type="protein sequence ID" value="jg14994"/>
    <property type="gene ID" value="jg14994"/>
</dbReference>
<dbReference type="AlphaFoldDB" id="A0A915D3H9"/>